<name>A0ABQ3A347_9ACTN</name>
<dbReference type="SUPFAM" id="SSF89392">
    <property type="entry name" value="Prokaryotic lipoproteins and lipoprotein localization factors"/>
    <property type="match status" value="1"/>
</dbReference>
<dbReference type="GeneID" id="96290635"/>
<evidence type="ECO:0008006" key="5">
    <source>
        <dbReference type="Google" id="ProtNLM"/>
    </source>
</evidence>
<feature type="chain" id="PRO_5046613101" description="Lipoprotein" evidence="2">
    <location>
        <begin position="24"/>
        <end position="318"/>
    </location>
</feature>
<feature type="compositionally biased region" description="Basic and acidic residues" evidence="1">
    <location>
        <begin position="29"/>
        <end position="39"/>
    </location>
</feature>
<protein>
    <recommendedName>
        <fullName evidence="5">Lipoprotein</fullName>
    </recommendedName>
</protein>
<feature type="signal peptide" evidence="2">
    <location>
        <begin position="1"/>
        <end position="23"/>
    </location>
</feature>
<dbReference type="PROSITE" id="PS51257">
    <property type="entry name" value="PROKAR_LIPOPROTEIN"/>
    <property type="match status" value="1"/>
</dbReference>
<evidence type="ECO:0000256" key="2">
    <source>
        <dbReference type="SAM" id="SignalP"/>
    </source>
</evidence>
<reference evidence="4" key="1">
    <citation type="journal article" date="2019" name="Int. J. Syst. Evol. Microbiol.">
        <title>The Global Catalogue of Microorganisms (GCM) 10K type strain sequencing project: providing services to taxonomists for standard genome sequencing and annotation.</title>
        <authorList>
            <consortium name="The Broad Institute Genomics Platform"/>
            <consortium name="The Broad Institute Genome Sequencing Center for Infectious Disease"/>
            <person name="Wu L."/>
            <person name="Ma J."/>
        </authorList>
    </citation>
    <scope>NUCLEOTIDE SEQUENCE [LARGE SCALE GENOMIC DNA]</scope>
    <source>
        <strain evidence="4">JCM 4594</strain>
    </source>
</reference>
<accession>A0ABQ3A347</accession>
<comment type="caution">
    <text evidence="3">The sequence shown here is derived from an EMBL/GenBank/DDBJ whole genome shotgun (WGS) entry which is preliminary data.</text>
</comment>
<evidence type="ECO:0000313" key="3">
    <source>
        <dbReference type="EMBL" id="GGY31528.1"/>
    </source>
</evidence>
<feature type="region of interest" description="Disordered" evidence="1">
    <location>
        <begin position="25"/>
        <end position="56"/>
    </location>
</feature>
<evidence type="ECO:0000313" key="4">
    <source>
        <dbReference type="Proteomes" id="UP000600946"/>
    </source>
</evidence>
<dbReference type="RefSeq" id="WP_190027146.1">
    <property type="nucleotide sequence ID" value="NZ_BMUU01000004.1"/>
</dbReference>
<dbReference type="InterPro" id="IPR029046">
    <property type="entry name" value="LolA/LolB/LppX"/>
</dbReference>
<keyword evidence="2" id="KW-0732">Signal</keyword>
<sequence length="318" mass="32544">MSKSVKRAGISLAAVGVLVAATAGCQSDGDSKKAAEAPKKAAQQSSPKDARTALQAAYKKTSAAKSAKVTLKMSMPAGATGAAGAGAAGGDLVMSGVQSWDPAAMDMTMSGSAFAQAGKDAPDKIRMVQLDNVMYMDMGTTVSQHMDGKHWMKMDLGALASAAGGGASSQSLTGGAEKQDPAQQLAILTDSPSLKHLGSEQIDGAPAEHYKGTLTVDEMAASNQALDGMSAQDRKKLLDSAKQSGIKGYDTELWINKDGYPVQMNVGITTPQGRIGMNAHYSDYGTKVAVTAPPASETFDMAEMMKRAGAGAGTGENA</sequence>
<keyword evidence="4" id="KW-1185">Reference proteome</keyword>
<proteinExistence type="predicted"/>
<dbReference type="Proteomes" id="UP000600946">
    <property type="component" value="Unassembled WGS sequence"/>
</dbReference>
<organism evidence="3 4">
    <name type="scientific">Streptomyces xanthochromogenes</name>
    <dbReference type="NCBI Taxonomy" id="67384"/>
    <lineage>
        <taxon>Bacteria</taxon>
        <taxon>Bacillati</taxon>
        <taxon>Actinomycetota</taxon>
        <taxon>Actinomycetes</taxon>
        <taxon>Kitasatosporales</taxon>
        <taxon>Streptomycetaceae</taxon>
        <taxon>Streptomyces</taxon>
    </lineage>
</organism>
<dbReference type="EMBL" id="BMUU01000004">
    <property type="protein sequence ID" value="GGY31528.1"/>
    <property type="molecule type" value="Genomic_DNA"/>
</dbReference>
<dbReference type="Gene3D" id="2.50.20.20">
    <property type="match status" value="1"/>
</dbReference>
<evidence type="ECO:0000256" key="1">
    <source>
        <dbReference type="SAM" id="MobiDB-lite"/>
    </source>
</evidence>
<gene>
    <name evidence="3" type="ORF">GCM10010326_26620</name>
</gene>